<evidence type="ECO:0000256" key="1">
    <source>
        <dbReference type="ARBA" id="ARBA00022723"/>
    </source>
</evidence>
<comment type="caution">
    <text evidence="3">The sequence shown here is derived from an EMBL/GenBank/DDBJ whole genome shotgun (WGS) entry which is preliminary data.</text>
</comment>
<dbReference type="PROSITE" id="PS51819">
    <property type="entry name" value="VOC"/>
    <property type="match status" value="1"/>
</dbReference>
<evidence type="ECO:0000259" key="2">
    <source>
        <dbReference type="PROSITE" id="PS51819"/>
    </source>
</evidence>
<keyword evidence="3" id="KW-0413">Isomerase</keyword>
<evidence type="ECO:0000313" key="3">
    <source>
        <dbReference type="EMBL" id="MDQ0256293.1"/>
    </source>
</evidence>
<dbReference type="EMBL" id="JAUSUG010000016">
    <property type="protein sequence ID" value="MDQ0256293.1"/>
    <property type="molecule type" value="Genomic_DNA"/>
</dbReference>
<dbReference type="Proteomes" id="UP001230005">
    <property type="component" value="Unassembled WGS sequence"/>
</dbReference>
<dbReference type="Pfam" id="PF13669">
    <property type="entry name" value="Glyoxalase_4"/>
    <property type="match status" value="1"/>
</dbReference>
<reference evidence="3 4" key="1">
    <citation type="submission" date="2023-07" db="EMBL/GenBank/DDBJ databases">
        <title>Genomic Encyclopedia of Type Strains, Phase IV (KMG-IV): sequencing the most valuable type-strain genomes for metagenomic binning, comparative biology and taxonomic classification.</title>
        <authorList>
            <person name="Goeker M."/>
        </authorList>
    </citation>
    <scope>NUCLEOTIDE SEQUENCE [LARGE SCALE GENOMIC DNA]</scope>
    <source>
        <strain evidence="3 4">DSM 9768</strain>
    </source>
</reference>
<name>A0ABT9ZYG6_9BACI</name>
<keyword evidence="4" id="KW-1185">Reference proteome</keyword>
<dbReference type="SUPFAM" id="SSF54593">
    <property type="entry name" value="Glyoxalase/Bleomycin resistance protein/Dihydroxybiphenyl dioxygenase"/>
    <property type="match status" value="1"/>
</dbReference>
<dbReference type="RefSeq" id="WP_307328212.1">
    <property type="nucleotide sequence ID" value="NZ_JAUSUG010000016.1"/>
</dbReference>
<evidence type="ECO:0000313" key="4">
    <source>
        <dbReference type="Proteomes" id="UP001230005"/>
    </source>
</evidence>
<dbReference type="PANTHER" id="PTHR43048">
    <property type="entry name" value="METHYLMALONYL-COA EPIMERASE"/>
    <property type="match status" value="1"/>
</dbReference>
<proteinExistence type="predicted"/>
<keyword evidence="1" id="KW-0479">Metal-binding</keyword>
<dbReference type="PANTHER" id="PTHR43048:SF3">
    <property type="entry name" value="METHYLMALONYL-COA EPIMERASE, MITOCHONDRIAL"/>
    <property type="match status" value="1"/>
</dbReference>
<dbReference type="EC" id="5.1.99.1" evidence="3"/>
<dbReference type="InterPro" id="IPR051785">
    <property type="entry name" value="MMCE/EMCE_epimerase"/>
</dbReference>
<sequence length="139" mass="16389">MINRVHHIAFVVRDLERAIHLYQDVFKLNCFKRFYFEERGAEIALFQIEGLILELICPQEKGHKPYEHLEKYGEGFFHIAYEVDDLELGRKTLEMYGMDVKGLNPSTGVDWQLLWLNSNQTMGTKIQIVEEKLKEEGKK</sequence>
<gene>
    <name evidence="3" type="ORF">J2S74_003713</name>
</gene>
<dbReference type="Gene3D" id="3.10.180.10">
    <property type="entry name" value="2,3-Dihydroxybiphenyl 1,2-Dioxygenase, domain 1"/>
    <property type="match status" value="1"/>
</dbReference>
<protein>
    <submittedName>
        <fullName evidence="3">Methylmalonyl-CoA/ethylmalonyl-CoA epimerase</fullName>
        <ecNumber evidence="3">5.1.99.1</ecNumber>
    </submittedName>
</protein>
<feature type="domain" description="VOC" evidence="2">
    <location>
        <begin position="4"/>
        <end position="131"/>
    </location>
</feature>
<organism evidence="3 4">
    <name type="scientific">Evansella vedderi</name>
    <dbReference type="NCBI Taxonomy" id="38282"/>
    <lineage>
        <taxon>Bacteria</taxon>
        <taxon>Bacillati</taxon>
        <taxon>Bacillota</taxon>
        <taxon>Bacilli</taxon>
        <taxon>Bacillales</taxon>
        <taxon>Bacillaceae</taxon>
        <taxon>Evansella</taxon>
    </lineage>
</organism>
<dbReference type="GO" id="GO:0004493">
    <property type="term" value="F:methylmalonyl-CoA epimerase activity"/>
    <property type="evidence" value="ECO:0007669"/>
    <property type="project" value="UniProtKB-EC"/>
</dbReference>
<dbReference type="InterPro" id="IPR029068">
    <property type="entry name" value="Glyas_Bleomycin-R_OHBP_Dase"/>
</dbReference>
<accession>A0ABT9ZYG6</accession>
<dbReference type="InterPro" id="IPR037523">
    <property type="entry name" value="VOC_core"/>
</dbReference>